<sequence>MANHAASLDRTGLSAYATKAMYEEQARVEQQKMQRMITEFDKLVEEAEALGELHESMERQKASSSAASRRKARP</sequence>
<dbReference type="AlphaFoldDB" id="A0A1B2EKE2"/>
<accession>A0A1B2EKE2</accession>
<dbReference type="EMBL" id="CP016616">
    <property type="protein sequence ID" value="ANY80450.1"/>
    <property type="molecule type" value="Genomic_DNA"/>
</dbReference>
<dbReference type="KEGG" id="moc:BB934_21240"/>
<proteinExistence type="predicted"/>
<gene>
    <name evidence="2" type="ORF">BB934_21240</name>
</gene>
<name>A0A1B2EKE2_9HYPH</name>
<evidence type="ECO:0000313" key="2">
    <source>
        <dbReference type="EMBL" id="ANY80450.1"/>
    </source>
</evidence>
<organism evidence="2">
    <name type="scientific">Microvirga ossetica</name>
    <dbReference type="NCBI Taxonomy" id="1882682"/>
    <lineage>
        <taxon>Bacteria</taxon>
        <taxon>Pseudomonadati</taxon>
        <taxon>Pseudomonadota</taxon>
        <taxon>Alphaproteobacteria</taxon>
        <taxon>Hyphomicrobiales</taxon>
        <taxon>Methylobacteriaceae</taxon>
        <taxon>Microvirga</taxon>
    </lineage>
</organism>
<reference evidence="2" key="1">
    <citation type="submission" date="2016-07" db="EMBL/GenBank/DDBJ databases">
        <title>Microvirga ossetica sp. nov. a new species of rhizobia isolated from root nodules of the legume species Vicia alpestris Steven originated from North Ossetia region in the Caucasus.</title>
        <authorList>
            <person name="Safronova V.I."/>
            <person name="Kuznetsova I.G."/>
            <person name="Sazanova A.L."/>
            <person name="Belimov A."/>
            <person name="Andronov E."/>
            <person name="Osledkin Y.S."/>
            <person name="Onishchuk O.P."/>
            <person name="Kurchak O.N."/>
            <person name="Shaposhnikov A.I."/>
            <person name="Willems A."/>
            <person name="Tikhonovich I.A."/>
        </authorList>
    </citation>
    <scope>NUCLEOTIDE SEQUENCE [LARGE SCALE GENOMIC DNA]</scope>
    <source>
        <strain evidence="2">V5/3M</strain>
    </source>
</reference>
<dbReference type="RefSeq" id="WP_099511445.1">
    <property type="nucleotide sequence ID" value="NZ_CP016616.1"/>
</dbReference>
<feature type="compositionally biased region" description="Basic and acidic residues" evidence="1">
    <location>
        <begin position="51"/>
        <end position="61"/>
    </location>
</feature>
<feature type="region of interest" description="Disordered" evidence="1">
    <location>
        <begin position="51"/>
        <end position="74"/>
    </location>
</feature>
<protein>
    <submittedName>
        <fullName evidence="2">Uncharacterized protein</fullName>
    </submittedName>
</protein>
<evidence type="ECO:0000256" key="1">
    <source>
        <dbReference type="SAM" id="MobiDB-lite"/>
    </source>
</evidence>